<feature type="domain" description="Tc1-like transposase DDE" evidence="1">
    <location>
        <begin position="20"/>
        <end position="159"/>
    </location>
</feature>
<dbReference type="AlphaFoldDB" id="A0A6J4L1A5"/>
<dbReference type="InterPro" id="IPR038717">
    <property type="entry name" value="Tc1-like_DDE_dom"/>
</dbReference>
<name>A0A6J4L1A5_9BACT</name>
<accession>A0A6J4L1A5</accession>
<dbReference type="Pfam" id="PF13358">
    <property type="entry name" value="DDE_3"/>
    <property type="match status" value="1"/>
</dbReference>
<organism evidence="2">
    <name type="scientific">uncultured Gemmatimonadota bacterium</name>
    <dbReference type="NCBI Taxonomy" id="203437"/>
    <lineage>
        <taxon>Bacteria</taxon>
        <taxon>Pseudomonadati</taxon>
        <taxon>Gemmatimonadota</taxon>
        <taxon>environmental samples</taxon>
    </lineage>
</organism>
<protein>
    <recommendedName>
        <fullName evidence="1">Tc1-like transposase DDE domain-containing protein</fullName>
    </recommendedName>
</protein>
<dbReference type="PANTHER" id="PTHR46564">
    <property type="entry name" value="TRANSPOSASE"/>
    <property type="match status" value="1"/>
</dbReference>
<dbReference type="NCBIfam" id="NF033545">
    <property type="entry name" value="transpos_IS630"/>
    <property type="match status" value="1"/>
</dbReference>
<reference evidence="2" key="1">
    <citation type="submission" date="2020-02" db="EMBL/GenBank/DDBJ databases">
        <authorList>
            <person name="Meier V. D."/>
        </authorList>
    </citation>
    <scope>NUCLEOTIDE SEQUENCE</scope>
    <source>
        <strain evidence="2">AVDCRST_MAG89</strain>
    </source>
</reference>
<dbReference type="InterPro" id="IPR036397">
    <property type="entry name" value="RNaseH_sf"/>
</dbReference>
<dbReference type="GO" id="GO:0003676">
    <property type="term" value="F:nucleic acid binding"/>
    <property type="evidence" value="ECO:0007669"/>
    <property type="project" value="InterPro"/>
</dbReference>
<evidence type="ECO:0000313" key="2">
    <source>
        <dbReference type="EMBL" id="CAA9320469.1"/>
    </source>
</evidence>
<dbReference type="EMBL" id="CADCTV010000348">
    <property type="protein sequence ID" value="CAA9320469.1"/>
    <property type="molecule type" value="Genomic_DNA"/>
</dbReference>
<proteinExistence type="predicted"/>
<dbReference type="Gene3D" id="3.30.420.10">
    <property type="entry name" value="Ribonuclease H-like superfamily/Ribonuclease H"/>
    <property type="match status" value="1"/>
</dbReference>
<dbReference type="InterPro" id="IPR047655">
    <property type="entry name" value="Transpos_IS630-like"/>
</dbReference>
<evidence type="ECO:0000259" key="1">
    <source>
        <dbReference type="Pfam" id="PF13358"/>
    </source>
</evidence>
<feature type="non-terminal residue" evidence="2">
    <location>
        <position position="163"/>
    </location>
</feature>
<gene>
    <name evidence="2" type="ORF">AVDCRST_MAG89-1620</name>
</gene>
<sequence>MVERTTYKAEVVATKKAELMVFIDETSLYTNLVRTRARAVGGARALGSAPLQHKRLTIIGALGLSGITAAMSYRGSADGDVVQAFVEQVLLPQMHAGQILVLDQFQAHKGATLQKAVEAAGCTLQFLPRYSPELNPIELAWSKLKTAYRKAALRDIEALEIAL</sequence>
<dbReference type="PANTHER" id="PTHR46564:SF1">
    <property type="entry name" value="TRANSPOSASE"/>
    <property type="match status" value="1"/>
</dbReference>